<sequence>MVYPKVTARSADGREWLDHAEWWISDPFCKVTSPSWTLWIPWGWKSCIRETGEDQQLEP</sequence>
<proteinExistence type="predicted"/>
<dbReference type="EMBL" id="MRCU01000006">
    <property type="protein sequence ID" value="RKK16786.1"/>
    <property type="molecule type" value="Genomic_DNA"/>
</dbReference>
<reference evidence="1 2" key="1">
    <citation type="journal article" date="2018" name="Sci. Rep.">
        <title>Characterisation of pathogen-specific regions and novel effector candidates in Fusarium oxysporum f. sp. cepae.</title>
        <authorList>
            <person name="Armitage A.D."/>
            <person name="Taylor A."/>
            <person name="Sobczyk M.K."/>
            <person name="Baxter L."/>
            <person name="Greenfield B.P."/>
            <person name="Bates H.J."/>
            <person name="Wilson F."/>
            <person name="Jackson A.C."/>
            <person name="Ott S."/>
            <person name="Harrison R.J."/>
            <person name="Clarkson J.P."/>
        </authorList>
    </citation>
    <scope>NUCLEOTIDE SEQUENCE [LARGE SCALE GENOMIC DNA]</scope>
    <source>
        <strain evidence="1 2">FoC_Fus2</strain>
    </source>
</reference>
<protein>
    <submittedName>
        <fullName evidence="1">Uncharacterized protein</fullName>
    </submittedName>
</protein>
<comment type="caution">
    <text evidence="1">The sequence shown here is derived from an EMBL/GenBank/DDBJ whole genome shotgun (WGS) entry which is preliminary data.</text>
</comment>
<organism evidence="1 2">
    <name type="scientific">Fusarium oxysporum f. sp. cepae</name>
    <dbReference type="NCBI Taxonomy" id="396571"/>
    <lineage>
        <taxon>Eukaryota</taxon>
        <taxon>Fungi</taxon>
        <taxon>Dikarya</taxon>
        <taxon>Ascomycota</taxon>
        <taxon>Pezizomycotina</taxon>
        <taxon>Sordariomycetes</taxon>
        <taxon>Hypocreomycetidae</taxon>
        <taxon>Hypocreales</taxon>
        <taxon>Nectriaceae</taxon>
        <taxon>Fusarium</taxon>
        <taxon>Fusarium oxysporum species complex</taxon>
    </lineage>
</organism>
<name>A0A3L6NFS0_FUSOX</name>
<dbReference type="AlphaFoldDB" id="A0A3L6NFS0"/>
<evidence type="ECO:0000313" key="2">
    <source>
        <dbReference type="Proteomes" id="UP000270866"/>
    </source>
</evidence>
<dbReference type="Proteomes" id="UP000270866">
    <property type="component" value="Chromosome 8"/>
</dbReference>
<gene>
    <name evidence="1" type="ORF">BFJ65_g10341</name>
</gene>
<evidence type="ECO:0000313" key="1">
    <source>
        <dbReference type="EMBL" id="RKK16786.1"/>
    </source>
</evidence>
<accession>A0A3L6NFS0</accession>